<evidence type="ECO:0000313" key="2">
    <source>
        <dbReference type="WBParaSite" id="jg12274"/>
    </source>
</evidence>
<organism evidence="1 2">
    <name type="scientific">Ditylenchus dipsaci</name>
    <dbReference type="NCBI Taxonomy" id="166011"/>
    <lineage>
        <taxon>Eukaryota</taxon>
        <taxon>Metazoa</taxon>
        <taxon>Ecdysozoa</taxon>
        <taxon>Nematoda</taxon>
        <taxon>Chromadorea</taxon>
        <taxon>Rhabditida</taxon>
        <taxon>Tylenchina</taxon>
        <taxon>Tylenchomorpha</taxon>
        <taxon>Sphaerularioidea</taxon>
        <taxon>Anguinidae</taxon>
        <taxon>Anguininae</taxon>
        <taxon>Ditylenchus</taxon>
    </lineage>
</organism>
<dbReference type="AlphaFoldDB" id="A0A915CU70"/>
<dbReference type="WBParaSite" id="jg12274">
    <property type="protein sequence ID" value="jg12274"/>
    <property type="gene ID" value="jg12274"/>
</dbReference>
<evidence type="ECO:0000313" key="1">
    <source>
        <dbReference type="Proteomes" id="UP000887574"/>
    </source>
</evidence>
<accession>A0A915CU70</accession>
<protein>
    <submittedName>
        <fullName evidence="2">Uncharacterized protein</fullName>
    </submittedName>
</protein>
<proteinExistence type="predicted"/>
<sequence length="80" mass="9056">MTSVDTVALLFARHKNHFEISFFNHHNHCHHYNIIQPPTMICHKAALSLAAISDHLHTYIPLLFVGFLQEAVGSFYLNGG</sequence>
<keyword evidence="1" id="KW-1185">Reference proteome</keyword>
<dbReference type="Proteomes" id="UP000887574">
    <property type="component" value="Unplaced"/>
</dbReference>
<name>A0A915CU70_9BILA</name>
<reference evidence="2" key="1">
    <citation type="submission" date="2022-11" db="UniProtKB">
        <authorList>
            <consortium name="WormBaseParasite"/>
        </authorList>
    </citation>
    <scope>IDENTIFICATION</scope>
</reference>